<evidence type="ECO:0000256" key="1">
    <source>
        <dbReference type="ARBA" id="ARBA00004123"/>
    </source>
</evidence>
<name>A0A485KLP4_9STRA</name>
<dbReference type="InterPro" id="IPR020795">
    <property type="entry name" value="ORC3"/>
</dbReference>
<dbReference type="GO" id="GO:0005664">
    <property type="term" value="C:nuclear origin of replication recognition complex"/>
    <property type="evidence" value="ECO:0007669"/>
    <property type="project" value="InterPro"/>
</dbReference>
<dbReference type="InterPro" id="IPR045667">
    <property type="entry name" value="ORC3_N"/>
</dbReference>
<dbReference type="Pfam" id="PF18137">
    <property type="entry name" value="WHD_ORC"/>
    <property type="match status" value="1"/>
</dbReference>
<feature type="domain" description="Origin recognition complex subunit 3 winged helix C-terminal" evidence="7">
    <location>
        <begin position="723"/>
        <end position="758"/>
    </location>
</feature>
<accession>A0A485KLP4</accession>
<evidence type="ECO:0000313" key="10">
    <source>
        <dbReference type="Proteomes" id="UP000332933"/>
    </source>
</evidence>
<gene>
    <name evidence="9" type="primary">Aste57867_8914</name>
    <name evidence="8" type="ORF">As57867_008879</name>
    <name evidence="9" type="ORF">ASTE57867_8914</name>
</gene>
<evidence type="ECO:0000313" key="8">
    <source>
        <dbReference type="EMBL" id="KAF0700578.1"/>
    </source>
</evidence>
<dbReference type="PANTHER" id="PTHR12748:SF0">
    <property type="entry name" value="ORIGIN RECOGNITION COMPLEX SUBUNIT 3"/>
    <property type="match status" value="1"/>
</dbReference>
<evidence type="ECO:0000256" key="2">
    <source>
        <dbReference type="ARBA" id="ARBA00010977"/>
    </source>
</evidence>
<evidence type="ECO:0000259" key="7">
    <source>
        <dbReference type="Pfam" id="PF18137"/>
    </source>
</evidence>
<evidence type="ECO:0000256" key="4">
    <source>
        <dbReference type="ARBA" id="ARBA00023125"/>
    </source>
</evidence>
<organism evidence="9 10">
    <name type="scientific">Aphanomyces stellatus</name>
    <dbReference type="NCBI Taxonomy" id="120398"/>
    <lineage>
        <taxon>Eukaryota</taxon>
        <taxon>Sar</taxon>
        <taxon>Stramenopiles</taxon>
        <taxon>Oomycota</taxon>
        <taxon>Saprolegniomycetes</taxon>
        <taxon>Saprolegniales</taxon>
        <taxon>Verrucalvaceae</taxon>
        <taxon>Aphanomyces</taxon>
    </lineage>
</organism>
<feature type="domain" description="Origin recognition complex subunit 3 N-terminal" evidence="6">
    <location>
        <begin position="270"/>
        <end position="451"/>
    </location>
</feature>
<keyword evidence="10" id="KW-1185">Reference proteome</keyword>
<dbReference type="GO" id="GO:0003688">
    <property type="term" value="F:DNA replication origin binding"/>
    <property type="evidence" value="ECO:0007669"/>
    <property type="project" value="TreeGrafter"/>
</dbReference>
<sequence length="759" mass="86010">MDHVDLSTGISWHPVDPKKRRDERPLLANAAFQCAYDKTHSAVNSVLQKANQACFEQVLDFFVHRTSSSTYPHLLPLRPFPVAAVIAGTDAGAASSALWTDPLIRRLKHRFPFVVSLQRKFTTGRQMIEYIAGAVFADIQRRELEGQWLHLEMQRKEKRLTSRRAYHLKEPRESDLPSIKWDTVATILTLLAKVVGPVMHQSDDVTIQAEMLYMELYADAEQSLCEYDSYAATCQCLDRMLMDSADRIKSVRTLVGEDTTAERQMTRLHQWLLGRYRDVVEHQLKMETVDAARHALRQKIRAIMADLSPVAAATPSSSSSTPCVVLVLDQYEGVSESVFADLLHMWRDHSAALGVGVVLGISSTFSPSYRRMPLRIASAIYMEPFVLEDSFKSFKDIVQTLVIAGEFPVMLSGRVYKWLHATFTRTHSIQSFLVALKWILYEHVTTTPRHVLALLPLKELADLGLPHTVEAYVASIRGKASDKGSADDGLIDAVVHVHLWKQTWQCMWSCVDMTWQMCTKFDPTWASLNVEMVSLALDGRLAGSVVAHRMHMFLHQASLRVLHSLVLEWRDCIARYDMDGLVPQTHLSPVADAIEEMVQVLGFVSEAGDDDADVAKMIPSIREDLCKVVDRRLLPCLSPALPLACAAAGCFFYFDNVETLEKHLESHHEAGVRQSLETRQPRGARNAWSQDMHVLHDFYRHTAGMLINVAEWLDDFRAKIETKDHVHARFLRGLSALQYLGFIRRYGRSDDYVEKLVFL</sequence>
<reference evidence="8" key="2">
    <citation type="submission" date="2019-06" db="EMBL/GenBank/DDBJ databases">
        <title>Genomics analysis of Aphanomyces spp. identifies a new class of oomycete effector associated with host adaptation.</title>
        <authorList>
            <person name="Gaulin E."/>
        </authorList>
    </citation>
    <scope>NUCLEOTIDE SEQUENCE</scope>
    <source>
        <strain evidence="8">CBS 578.67</strain>
    </source>
</reference>
<dbReference type="Pfam" id="PF07034">
    <property type="entry name" value="ORC3_N"/>
    <property type="match status" value="1"/>
</dbReference>
<evidence type="ECO:0000313" key="9">
    <source>
        <dbReference type="EMBL" id="VFT85798.1"/>
    </source>
</evidence>
<keyword evidence="4" id="KW-0238">DNA-binding</keyword>
<dbReference type="GO" id="GO:0005656">
    <property type="term" value="C:nuclear pre-replicative complex"/>
    <property type="evidence" value="ECO:0007669"/>
    <property type="project" value="TreeGrafter"/>
</dbReference>
<dbReference type="OrthoDB" id="10265211at2759"/>
<dbReference type="InterPro" id="IPR040855">
    <property type="entry name" value="ORC_WH_C"/>
</dbReference>
<evidence type="ECO:0000256" key="3">
    <source>
        <dbReference type="ARBA" id="ARBA00022705"/>
    </source>
</evidence>
<dbReference type="GO" id="GO:0006270">
    <property type="term" value="P:DNA replication initiation"/>
    <property type="evidence" value="ECO:0007669"/>
    <property type="project" value="TreeGrafter"/>
</dbReference>
<keyword evidence="3" id="KW-0235">DNA replication</keyword>
<reference evidence="9 10" key="1">
    <citation type="submission" date="2019-03" db="EMBL/GenBank/DDBJ databases">
        <authorList>
            <person name="Gaulin E."/>
            <person name="Dumas B."/>
        </authorList>
    </citation>
    <scope>NUCLEOTIDE SEQUENCE [LARGE SCALE GENOMIC DNA]</scope>
    <source>
        <strain evidence="9">CBS 568.67</strain>
    </source>
</reference>
<evidence type="ECO:0000256" key="5">
    <source>
        <dbReference type="ARBA" id="ARBA00023242"/>
    </source>
</evidence>
<dbReference type="EMBL" id="CAADRA010005138">
    <property type="protein sequence ID" value="VFT85798.1"/>
    <property type="molecule type" value="Genomic_DNA"/>
</dbReference>
<dbReference type="EMBL" id="VJMH01005117">
    <property type="protein sequence ID" value="KAF0700578.1"/>
    <property type="molecule type" value="Genomic_DNA"/>
</dbReference>
<protein>
    <submittedName>
        <fullName evidence="9">Aste57867_8914 protein</fullName>
    </submittedName>
</protein>
<dbReference type="AlphaFoldDB" id="A0A485KLP4"/>
<dbReference type="PANTHER" id="PTHR12748">
    <property type="entry name" value="ORIGIN RECOGNITION COMPLEX SUBUNIT 3"/>
    <property type="match status" value="1"/>
</dbReference>
<keyword evidence="5" id="KW-0539">Nucleus</keyword>
<dbReference type="GO" id="GO:0031261">
    <property type="term" value="C:DNA replication preinitiation complex"/>
    <property type="evidence" value="ECO:0007669"/>
    <property type="project" value="TreeGrafter"/>
</dbReference>
<proteinExistence type="inferred from homology"/>
<comment type="similarity">
    <text evidence="2">Belongs to the ORC3 family.</text>
</comment>
<evidence type="ECO:0000259" key="6">
    <source>
        <dbReference type="Pfam" id="PF07034"/>
    </source>
</evidence>
<comment type="subcellular location">
    <subcellularLocation>
        <location evidence="1">Nucleus</location>
    </subcellularLocation>
</comment>
<dbReference type="Proteomes" id="UP000332933">
    <property type="component" value="Unassembled WGS sequence"/>
</dbReference>